<evidence type="ECO:0000313" key="2">
    <source>
        <dbReference type="EMBL" id="KAB7499329.1"/>
    </source>
</evidence>
<feature type="non-terminal residue" evidence="2">
    <location>
        <position position="199"/>
    </location>
</feature>
<reference evidence="2 3" key="1">
    <citation type="journal article" date="2019" name="PLoS Biol.">
        <title>Sex chromosomes control vertical transmission of feminizing Wolbachia symbionts in an isopod.</title>
        <authorList>
            <person name="Becking T."/>
            <person name="Chebbi M.A."/>
            <person name="Giraud I."/>
            <person name="Moumen B."/>
            <person name="Laverre T."/>
            <person name="Caubet Y."/>
            <person name="Peccoud J."/>
            <person name="Gilbert C."/>
            <person name="Cordaux R."/>
        </authorList>
    </citation>
    <scope>NUCLEOTIDE SEQUENCE [LARGE SCALE GENOMIC DNA]</scope>
    <source>
        <strain evidence="2">ANa2</strain>
        <tissue evidence="2">Whole body excluding digestive tract and cuticle</tissue>
    </source>
</reference>
<proteinExistence type="predicted"/>
<dbReference type="OrthoDB" id="10257479at2759"/>
<evidence type="ECO:0000259" key="1">
    <source>
        <dbReference type="PROSITE" id="PS51269"/>
    </source>
</evidence>
<dbReference type="PANTHER" id="PTHR15857">
    <property type="entry name" value="COMM DOMAIN CONTAINING PROTEIN 2"/>
    <property type="match status" value="1"/>
</dbReference>
<dbReference type="AlphaFoldDB" id="A0A5N5T037"/>
<feature type="domain" description="COMM" evidence="1">
    <location>
        <begin position="121"/>
        <end position="190"/>
    </location>
</feature>
<dbReference type="Pfam" id="PF07258">
    <property type="entry name" value="COMM_domain"/>
    <property type="match status" value="1"/>
</dbReference>
<dbReference type="EMBL" id="SEYY01018467">
    <property type="protein sequence ID" value="KAB7499329.1"/>
    <property type="molecule type" value="Genomic_DNA"/>
</dbReference>
<organism evidence="2 3">
    <name type="scientific">Armadillidium nasatum</name>
    <dbReference type="NCBI Taxonomy" id="96803"/>
    <lineage>
        <taxon>Eukaryota</taxon>
        <taxon>Metazoa</taxon>
        <taxon>Ecdysozoa</taxon>
        <taxon>Arthropoda</taxon>
        <taxon>Crustacea</taxon>
        <taxon>Multicrustacea</taxon>
        <taxon>Malacostraca</taxon>
        <taxon>Eumalacostraca</taxon>
        <taxon>Peracarida</taxon>
        <taxon>Isopoda</taxon>
        <taxon>Oniscidea</taxon>
        <taxon>Crinocheta</taxon>
        <taxon>Armadillidiidae</taxon>
        <taxon>Armadillidium</taxon>
    </lineage>
</organism>
<dbReference type="Proteomes" id="UP000326759">
    <property type="component" value="Unassembled WGS sequence"/>
</dbReference>
<dbReference type="PROSITE" id="PS51269">
    <property type="entry name" value="COMM"/>
    <property type="match status" value="1"/>
</dbReference>
<dbReference type="Pfam" id="PF21672">
    <property type="entry name" value="COMM_HN"/>
    <property type="match status" value="1"/>
</dbReference>
<protein>
    <submittedName>
        <fullName evidence="2">COMM domain-containing protein 2</fullName>
    </submittedName>
</protein>
<comment type="caution">
    <text evidence="2">The sequence shown here is derived from an EMBL/GenBank/DDBJ whole genome shotgun (WGS) entry which is preliminary data.</text>
</comment>
<keyword evidence="3" id="KW-1185">Reference proteome</keyword>
<dbReference type="InterPro" id="IPR017920">
    <property type="entry name" value="COMM"/>
</dbReference>
<dbReference type="PANTHER" id="PTHR15857:SF0">
    <property type="entry name" value="COMM DOMAIN-CONTAINING PROTEIN 2"/>
    <property type="match status" value="1"/>
</dbReference>
<gene>
    <name evidence="2" type="primary">Commd2</name>
    <name evidence="2" type="ORF">Anas_04584</name>
</gene>
<accession>A0A5N5T037</accession>
<sequence>MNVTEEEKKDLKLMEEYGENVTRDFCRLCIESLEHEISPKIYITASIKLETNSYQVENVIKALGSIFLRAAEKNLNTEQMKESLSHCNLSDETIVTITNAYSENSLLLEETCKKLAIKNLQYKDMEWRFDIITRTRALTDLAEPLITMQLKLENTGTQTIEKHHIQIEPRTLVHITEKLEEALHQARSHHIKKFKQRKL</sequence>
<name>A0A5N5T037_9CRUS</name>
<dbReference type="InterPro" id="IPR037354">
    <property type="entry name" value="Commd2"/>
</dbReference>
<evidence type="ECO:0000313" key="3">
    <source>
        <dbReference type="Proteomes" id="UP000326759"/>
    </source>
</evidence>